<dbReference type="Proteomes" id="UP000054516">
    <property type="component" value="Unassembled WGS sequence"/>
</dbReference>
<evidence type="ECO:0000313" key="2">
    <source>
        <dbReference type="EMBL" id="GAP90742.2"/>
    </source>
</evidence>
<accession>A0A1W2TQL3</accession>
<sequence>MGTNEALKHETVSKEASFNMPIASPRSSIHTAPSTPTATNKIKTFRDILLATLEPKPAVVSPASPSEDAPMTGAPKNNAIENMDIGHTSMELNLPDVPSTAKPTTAQYIDEEPNHGPSTSQSLHLLHLKSPKQEPRQDATKPGVKTLKDSRWANVNPDRDQAGDRCNPNTRKEEPKSDAVKTLRDSRWANAGPNGDQVSDYSHPSMPKDEPGQDVVKRTVKAPKDSRQVNTNSNYDRVGNRCCLDTPKEKSTQGAAKGNINILGGSHQANVIPNNTQVSHLRHLNTDKKPFHQNMGPQQRKFTKHDRKIPQTRQRGEQDNESPREPPRLLMDMEEFKRDVEKYNLKTLKDSRWA</sequence>
<name>A0A1W2TQL3_ROSNE</name>
<gene>
    <name evidence="2" type="ORF">SAMD00023353_5200800</name>
</gene>
<feature type="compositionally biased region" description="Basic and acidic residues" evidence="1">
    <location>
        <begin position="170"/>
        <end position="187"/>
    </location>
</feature>
<reference evidence="2" key="1">
    <citation type="submission" date="2016-03" db="EMBL/GenBank/DDBJ databases">
        <title>Draft genome sequence of Rosellinia necatrix.</title>
        <authorList>
            <person name="Kanematsu S."/>
        </authorList>
    </citation>
    <scope>NUCLEOTIDE SEQUENCE [LARGE SCALE GENOMIC DNA]</scope>
    <source>
        <strain evidence="2">W97</strain>
    </source>
</reference>
<feature type="region of interest" description="Disordered" evidence="1">
    <location>
        <begin position="287"/>
        <end position="332"/>
    </location>
</feature>
<dbReference type="EMBL" id="DF977497">
    <property type="protein sequence ID" value="GAP90742.2"/>
    <property type="molecule type" value="Genomic_DNA"/>
</dbReference>
<evidence type="ECO:0000256" key="1">
    <source>
        <dbReference type="SAM" id="MobiDB-lite"/>
    </source>
</evidence>
<feature type="compositionally biased region" description="Basic and acidic residues" evidence="1">
    <location>
        <begin position="206"/>
        <end position="227"/>
    </location>
</feature>
<feature type="compositionally biased region" description="Basic and acidic residues" evidence="1">
    <location>
        <begin position="314"/>
        <end position="327"/>
    </location>
</feature>
<feature type="compositionally biased region" description="Basic and acidic residues" evidence="1">
    <location>
        <begin position="1"/>
        <end position="13"/>
    </location>
</feature>
<feature type="region of interest" description="Disordered" evidence="1">
    <location>
        <begin position="1"/>
        <end position="40"/>
    </location>
</feature>
<keyword evidence="3" id="KW-1185">Reference proteome</keyword>
<feature type="compositionally biased region" description="Low complexity" evidence="1">
    <location>
        <begin position="57"/>
        <end position="66"/>
    </location>
</feature>
<dbReference type="AlphaFoldDB" id="A0A1W2TQL3"/>
<feature type="region of interest" description="Disordered" evidence="1">
    <location>
        <begin position="56"/>
        <end position="241"/>
    </location>
</feature>
<dbReference type="OrthoDB" id="4763984at2759"/>
<protein>
    <submittedName>
        <fullName evidence="2">Uncharacterized protein</fullName>
    </submittedName>
</protein>
<feature type="compositionally biased region" description="Basic and acidic residues" evidence="1">
    <location>
        <begin position="146"/>
        <end position="163"/>
    </location>
</feature>
<evidence type="ECO:0000313" key="3">
    <source>
        <dbReference type="Proteomes" id="UP000054516"/>
    </source>
</evidence>
<organism evidence="2">
    <name type="scientific">Rosellinia necatrix</name>
    <name type="common">White root-rot fungus</name>
    <dbReference type="NCBI Taxonomy" id="77044"/>
    <lineage>
        <taxon>Eukaryota</taxon>
        <taxon>Fungi</taxon>
        <taxon>Dikarya</taxon>
        <taxon>Ascomycota</taxon>
        <taxon>Pezizomycotina</taxon>
        <taxon>Sordariomycetes</taxon>
        <taxon>Xylariomycetidae</taxon>
        <taxon>Xylariales</taxon>
        <taxon>Xylariaceae</taxon>
        <taxon>Rosellinia</taxon>
    </lineage>
</organism>
<proteinExistence type="predicted"/>
<feature type="compositionally biased region" description="Polar residues" evidence="1">
    <location>
        <begin position="25"/>
        <end position="40"/>
    </location>
</feature>